<keyword evidence="2" id="KW-1185">Reference proteome</keyword>
<organism evidence="1 2">
    <name type="scientific">Ruthenibacterium lactatiformans</name>
    <dbReference type="NCBI Taxonomy" id="1550024"/>
    <lineage>
        <taxon>Bacteria</taxon>
        <taxon>Bacillati</taxon>
        <taxon>Bacillota</taxon>
        <taxon>Clostridia</taxon>
        <taxon>Eubacteriales</taxon>
        <taxon>Oscillospiraceae</taxon>
        <taxon>Ruthenibacterium</taxon>
    </lineage>
</organism>
<evidence type="ECO:0000313" key="2">
    <source>
        <dbReference type="Proteomes" id="UP000032483"/>
    </source>
</evidence>
<gene>
    <name evidence="1" type="ORF">TQ39_07595</name>
</gene>
<reference evidence="1" key="1">
    <citation type="submission" date="2015-02" db="EMBL/GenBank/DDBJ databases">
        <title>A novel member of the family Ruminococcaceae isolated from human feces.</title>
        <authorList>
            <person name="Shkoporov A.N."/>
            <person name="Chaplin A.V."/>
            <person name="Motuzova O.V."/>
            <person name="Kafarskaia L.I."/>
            <person name="Khokhlova E.V."/>
            <person name="Efimov B.A."/>
        </authorList>
    </citation>
    <scope>NUCLEOTIDE SEQUENCE [LARGE SCALE GENOMIC DNA]</scope>
    <source>
        <strain evidence="1">585-1</strain>
    </source>
</reference>
<accession>A0A0D8J395</accession>
<proteinExistence type="predicted"/>
<protein>
    <submittedName>
        <fullName evidence="1">Uncharacterized protein</fullName>
    </submittedName>
</protein>
<comment type="caution">
    <text evidence="1">The sequence shown here is derived from an EMBL/GenBank/DDBJ whole genome shotgun (WGS) entry which is preliminary data.</text>
</comment>
<dbReference type="RefSeq" id="WP_050005102.1">
    <property type="nucleotide sequence ID" value="NZ_JAFHCK010000045.1"/>
</dbReference>
<sequence length="184" mass="20727">MSYRQNDILIPESSYIRFNDVQLKKYYFNDVLVWQRQQKIYPGIPVAKTQNLGYSPYFTVTNLGYHIKVDAFGGTERGWGRVMLGPFSSIGYSKLFFANLHAYITNAFSKIAVSLGDINGNWVQRLIAYDTGESLGGYDRTFVSSNLFTINSANGNYYLILEVDSGATSRGLNATIEMNGCYLI</sequence>
<dbReference type="EMBL" id="JXXK01000008">
    <property type="protein sequence ID" value="KJF40253.1"/>
    <property type="molecule type" value="Genomic_DNA"/>
</dbReference>
<dbReference type="AlphaFoldDB" id="A0A0D8J395"/>
<dbReference type="GeneID" id="42856469"/>
<evidence type="ECO:0000313" key="1">
    <source>
        <dbReference type="EMBL" id="KJF40253.1"/>
    </source>
</evidence>
<name>A0A0D8J395_9FIRM</name>
<dbReference type="Proteomes" id="UP000032483">
    <property type="component" value="Unassembled WGS sequence"/>
</dbReference>